<evidence type="ECO:0000313" key="2">
    <source>
        <dbReference type="EMBL" id="RPB12846.1"/>
    </source>
</evidence>
<feature type="compositionally biased region" description="Polar residues" evidence="1">
    <location>
        <begin position="738"/>
        <end position="754"/>
    </location>
</feature>
<dbReference type="Proteomes" id="UP000277580">
    <property type="component" value="Unassembled WGS sequence"/>
</dbReference>
<accession>A0A3N4KQU7</accession>
<feature type="compositionally biased region" description="Pro residues" evidence="1">
    <location>
        <begin position="40"/>
        <end position="53"/>
    </location>
</feature>
<dbReference type="EMBL" id="ML119126">
    <property type="protein sequence ID" value="RPB12846.1"/>
    <property type="molecule type" value="Genomic_DNA"/>
</dbReference>
<sequence length="1292" mass="146482">MYSSQPNHRNTGCVYLPSDGISLLQARPRRRISRAIPIVNPNPPPPPAPPLPPSTSTIKKPRINPGYLHLKEIIEQFDKSSLPASAGNSRFYTLLETNFTAKDTDSNSIQQKDHGYAEQHQRRATRMEPHHHVLNYIFLPYRCDTSTCRERFQAFFNVITPNEWERLARWKEKIETNFNQMRDTTNNLGSDAAVSRAMKKWVEMMTGVSVDAAYAMKYMERMGSHGSTPIYSLDPSTQYRETHLRTPVYYPQSHYYSGHPPGHIGYDAGFIHPGNIGNIYNLPRIPQSTHIPRPMPNIRSQSHPRSRSTGVFTIGPTSVPPNVTSNADFEWESSTDPIHCRKFGPRHPWGGPAVKRLEVSERNYRNWTPQYTPIPNPSGRKTPPHQRSPKLRNSIASVSNLDNTRESPTVASKLTEGSRVEVAKTIIKEWADENDSASERQKVNLSQYQNSSGLEKVSLPIAGLKETTAQSVPPTAPSTGFLVIGKENISNSTRPIDEKAYQREAQALLKEQDAVVISEESSISRQAPDAKKRRNSQNSSHRNPKEFRGERRNYARAVSGLNKNNEDQQHSVALPTFINSNTNPAMLASQQQLSSECNTRTKRHHVTLNYAKAVSGVDRRNEESREVSRALIPSDPIPVVKSTWANVANWRNNDSRADLERTSQSVSPKSPPAPPNERSETSGVSAPVEDPLPGNPTSLSSRKSWSSIVTGRISDTSPRYQKVPVNIETLEYPELGSQLGTPSSNHLSGTRNPQSKPYLSAQAKSFEPTGSYHNFPVDRYRNTTNNPRSLPFPAHNPLTRINSSPILSDSTNAYYPDPLLETFFNTPQLVEYWSKSYDRLLFYQNLLRVQFLKIETVFQDEWDMITPDQRRAIVSRAISNLDEKPDRIQLWDTPNLEKMLIDLGLAGPTFKENRYGSRGGRARVSHLRNRADYCFDLDPDAFANSSYWLFNMIGLLLGTQIPLKYYSTAAQYQTDGSINSTDSSCADDCSQCMGAGETVIDGQNLSDESGSSNSRAEPPMLERFLDVVDCTVKSENCEPEINKGTKKSIPEKRHSNCPEKSYTGHSENRTEDRIPPHINFMSAPRLMSNRFQDSVFKSRSQEWAAHNPGRARFMKIIEIDISLFYCEFIEEILHIFGEIRRERVWYTLPTIWDFFNGPASPPPQSKNQIREGRLRAKNSRRSAYPRERSMSCPTWGCKELSQLNRYNKWVQSPGKLSDAKRAVDRERIRVHNFVRETQRTADWAIAGLKLVERETGREVERAWDGGLWSMPIPNEETQALQAGFAQWHIWRG</sequence>
<feature type="compositionally biased region" description="Basic and acidic residues" evidence="1">
    <location>
        <begin position="543"/>
        <end position="552"/>
    </location>
</feature>
<feature type="compositionally biased region" description="Polar residues" evidence="1">
    <location>
        <begin position="298"/>
        <end position="311"/>
    </location>
</feature>
<organism evidence="2 3">
    <name type="scientific">Morchella conica CCBAS932</name>
    <dbReference type="NCBI Taxonomy" id="1392247"/>
    <lineage>
        <taxon>Eukaryota</taxon>
        <taxon>Fungi</taxon>
        <taxon>Dikarya</taxon>
        <taxon>Ascomycota</taxon>
        <taxon>Pezizomycotina</taxon>
        <taxon>Pezizomycetes</taxon>
        <taxon>Pezizales</taxon>
        <taxon>Morchellaceae</taxon>
        <taxon>Morchella</taxon>
    </lineage>
</organism>
<evidence type="ECO:0000313" key="3">
    <source>
        <dbReference type="Proteomes" id="UP000277580"/>
    </source>
</evidence>
<feature type="region of interest" description="Disordered" evidence="1">
    <location>
        <begin position="36"/>
        <end position="56"/>
    </location>
</feature>
<feature type="region of interest" description="Disordered" evidence="1">
    <location>
        <begin position="297"/>
        <end position="319"/>
    </location>
</feature>
<dbReference type="InParanoid" id="A0A3N4KQU7"/>
<protein>
    <submittedName>
        <fullName evidence="2">Uncharacterized protein</fullName>
    </submittedName>
</protein>
<proteinExistence type="predicted"/>
<gene>
    <name evidence="2" type="ORF">P167DRAFT_545178</name>
</gene>
<feature type="region of interest" description="Disordered" evidence="1">
    <location>
        <begin position="735"/>
        <end position="754"/>
    </location>
</feature>
<reference evidence="2 3" key="1">
    <citation type="journal article" date="2018" name="Nat. Ecol. Evol.">
        <title>Pezizomycetes genomes reveal the molecular basis of ectomycorrhizal truffle lifestyle.</title>
        <authorList>
            <person name="Murat C."/>
            <person name="Payen T."/>
            <person name="Noel B."/>
            <person name="Kuo A."/>
            <person name="Morin E."/>
            <person name="Chen J."/>
            <person name="Kohler A."/>
            <person name="Krizsan K."/>
            <person name="Balestrini R."/>
            <person name="Da Silva C."/>
            <person name="Montanini B."/>
            <person name="Hainaut M."/>
            <person name="Levati E."/>
            <person name="Barry K.W."/>
            <person name="Belfiori B."/>
            <person name="Cichocki N."/>
            <person name="Clum A."/>
            <person name="Dockter R.B."/>
            <person name="Fauchery L."/>
            <person name="Guy J."/>
            <person name="Iotti M."/>
            <person name="Le Tacon F."/>
            <person name="Lindquist E.A."/>
            <person name="Lipzen A."/>
            <person name="Malagnac F."/>
            <person name="Mello A."/>
            <person name="Molinier V."/>
            <person name="Miyauchi S."/>
            <person name="Poulain J."/>
            <person name="Riccioni C."/>
            <person name="Rubini A."/>
            <person name="Sitrit Y."/>
            <person name="Splivallo R."/>
            <person name="Traeger S."/>
            <person name="Wang M."/>
            <person name="Zifcakova L."/>
            <person name="Wipf D."/>
            <person name="Zambonelli A."/>
            <person name="Paolocci F."/>
            <person name="Nowrousian M."/>
            <person name="Ottonello S."/>
            <person name="Baldrian P."/>
            <person name="Spatafora J.W."/>
            <person name="Henrissat B."/>
            <person name="Nagy L.G."/>
            <person name="Aury J.M."/>
            <person name="Wincker P."/>
            <person name="Grigoriev I.V."/>
            <person name="Bonfante P."/>
            <person name="Martin F.M."/>
        </authorList>
    </citation>
    <scope>NUCLEOTIDE SEQUENCE [LARGE SCALE GENOMIC DNA]</scope>
    <source>
        <strain evidence="2 3">CCBAS932</strain>
    </source>
</reference>
<dbReference type="OrthoDB" id="5326590at2759"/>
<evidence type="ECO:0000256" key="1">
    <source>
        <dbReference type="SAM" id="MobiDB-lite"/>
    </source>
</evidence>
<keyword evidence="3" id="KW-1185">Reference proteome</keyword>
<feature type="compositionally biased region" description="Basic and acidic residues" evidence="1">
    <location>
        <begin position="1066"/>
        <end position="1075"/>
    </location>
</feature>
<feature type="region of interest" description="Disordered" evidence="1">
    <location>
        <begin position="655"/>
        <end position="706"/>
    </location>
</feature>
<feature type="region of interest" description="Disordered" evidence="1">
    <location>
        <begin position="367"/>
        <end position="418"/>
    </location>
</feature>
<name>A0A3N4KQU7_9PEZI</name>
<feature type="region of interest" description="Disordered" evidence="1">
    <location>
        <begin position="1041"/>
        <end position="1075"/>
    </location>
</feature>
<feature type="compositionally biased region" description="Polar residues" evidence="1">
    <location>
        <begin position="394"/>
        <end position="412"/>
    </location>
</feature>
<feature type="compositionally biased region" description="Polar residues" evidence="1">
    <location>
        <begin position="695"/>
        <end position="706"/>
    </location>
</feature>
<feature type="region of interest" description="Disordered" evidence="1">
    <location>
        <begin position="517"/>
        <end position="552"/>
    </location>
</feature>
<feature type="region of interest" description="Disordered" evidence="1">
    <location>
        <begin position="1157"/>
        <end position="1182"/>
    </location>
</feature>
<feature type="compositionally biased region" description="Basic and acidic residues" evidence="1">
    <location>
        <begin position="1041"/>
        <end position="1057"/>
    </location>
</feature>